<protein>
    <submittedName>
        <fullName evidence="1">Uncharacterized protein</fullName>
    </submittedName>
</protein>
<dbReference type="EMBL" id="CM040983">
    <property type="protein sequence ID" value="MCJ8735581.1"/>
    <property type="molecule type" value="Genomic_DNA"/>
</dbReference>
<sequence>MRSSVSMQMSTWTPPVRQNSLPSPHQTLSSMQFGPTPQMGYYGLQQKSFDQQSVRLSNPHTFSQPILSSANLQSSQTPQMWSSGSQSQLPYISPASGRHLPQNIVHHASLQAGQVGTLYVNLNHDPQVLNTTFQRNYKDLHSISDMSVPSNANGVFEDSYCMYGSIPPWQHPSNRQHHGVQTTHQPAAQSQQADLTAQISHSAQKINMNQGQTNIAGQDNETPSFVPHFPAAPHISVDSLLPSQFRTSSSQMGQDQVQNASHQPLPCRKYVSYMELKHSSSQSPPLPYRDRLNSAIQNQSNRRLNQVSPLTQGKIVSQTTPISGHHSKTNFATFSAIRSSTQLQALQSNNTMSGLTTNSQDITSFRTSTSQASSPTSGSGSTAYSHSLLLHLLLKDNNSQLTGLSSSSNSFGSQFAKSKSGSQQSTHENTAGCITTGENDTQVKARQSKAYQEPAKETGISRGNEIGTGRHLALPQKSSQNETTNWKKRNKEVQFCIDPADSLKLVISQLRMVQQVNKAVAVVPPISQQASSHAQQNDVTTSTHDSLHLKTTTVKNLFEECENIEKETNVPNVTFKLIEDLPHVASSPSSSPRLESATDTSVDISGMPMSENDPTSGIQSCDISQYENGPVSTTQISNKCQDAVHIIESTSESPVEQNGDQEVESSSEDTTFDLSTVPVVDYTLKDLEDLVKSLEVKPAERDNSTITDVVKCIVDLYYDGDKQNLVKLVALKEVFKTLSEFCKEEMQAVVLQHLGPNQLILENSSQILINETTLPSEDFISSWLNVDGQPADVENILAEPISDYNLTSCKKLSQSVSESVVNVVDSLAQIGTDHAEDLGVHARKDIIPEDICNSDPEHSVAIFATTDCKTDIMILEKGYVSRTPSKLSSTQRKSEMRFNQQLHDEVDMGAFTEPTITSSSDKCVTNSSDVFEKTDTSDDAESTNDLFETILLSSEDARKIFSEFPEWDQKKQPHRIRQEERKDLVTICVKNQSDSVKVKPLDDFKFTCPHVTGLACGSDFFCPSCWNKTPFFDIDQDETLLTLKEGELNTDYQRQSHSPHSGKLVEYPSAPVCLESSSIIKSVISTPKSDGSDVMRDPNPGDQTQISSPPSVQEPHHGRTGTKNSSITKSVAKDLQKITSSAGTKTEHLKEGDINSPSGTKILTGMVSQSKNSSCRNVKSPKTDAGDILLSPDIVIKNTSTHKQHRSMSRDGGQSRDESKEIGNFPIKKTCLGQCSPKTKLGTPSQTPNVSGTPTCKIAVPNKQKRPIVKEKGHDGQSKETKKVRLELYGSNSSNSSCHDEEKSPSTPLYLTISPSSNTGKSYTDEPSARQKVYSQWSTTFIHPEKSSSSNNKSQKHMEDQLKSKIQALKIALEDRIMTI</sequence>
<name>A0ACC5YKJ4_9TELE</name>
<reference evidence="1" key="1">
    <citation type="submission" date="2020-02" db="EMBL/GenBank/DDBJ databases">
        <title>Genome sequencing of the panga catfish, Pangasius djambal.</title>
        <authorList>
            <person name="Wen M."/>
            <person name="Zahm M."/>
            <person name="Roques C."/>
            <person name="Cabau C."/>
            <person name="Klopp C."/>
            <person name="Donnadieu C."/>
            <person name="Jouanno E."/>
            <person name="Avarre J.-C."/>
            <person name="Campet M."/>
            <person name="Ha T."/>
            <person name="Dugue R."/>
            <person name="Lampietro C."/>
            <person name="Louis A."/>
            <person name="Herpin A."/>
            <person name="Echchiki A."/>
            <person name="Berthelot C."/>
            <person name="Parey E."/>
            <person name="Roest-Crollius H."/>
            <person name="Braasch I."/>
            <person name="Postlethwait J.H."/>
            <person name="Bobe J."/>
            <person name="Montfort J."/>
            <person name="Bouchez O."/>
            <person name="Begum T."/>
            <person name="Schartl M."/>
            <person name="Gustiano R."/>
            <person name="Guiguen Y."/>
        </authorList>
    </citation>
    <scope>NUCLEOTIDE SEQUENCE</scope>
    <source>
        <strain evidence="1">Pdj_M5554</strain>
    </source>
</reference>
<proteinExistence type="predicted"/>
<organism evidence="1 2">
    <name type="scientific">Pangasius djambal</name>
    <dbReference type="NCBI Taxonomy" id="1691987"/>
    <lineage>
        <taxon>Eukaryota</taxon>
        <taxon>Metazoa</taxon>
        <taxon>Chordata</taxon>
        <taxon>Craniata</taxon>
        <taxon>Vertebrata</taxon>
        <taxon>Euteleostomi</taxon>
        <taxon>Actinopterygii</taxon>
        <taxon>Neopterygii</taxon>
        <taxon>Teleostei</taxon>
        <taxon>Ostariophysi</taxon>
        <taxon>Siluriformes</taxon>
        <taxon>Pangasiidae</taxon>
        <taxon>Pangasius</taxon>
    </lineage>
</organism>
<comment type="caution">
    <text evidence="1">The sequence shown here is derived from an EMBL/GenBank/DDBJ whole genome shotgun (WGS) entry which is preliminary data.</text>
</comment>
<accession>A0ACC5YKJ4</accession>
<keyword evidence="2" id="KW-1185">Reference proteome</keyword>
<dbReference type="Proteomes" id="UP000830395">
    <property type="component" value="Chromosome 9"/>
</dbReference>
<evidence type="ECO:0000313" key="2">
    <source>
        <dbReference type="Proteomes" id="UP000830395"/>
    </source>
</evidence>
<gene>
    <name evidence="1" type="ORF">PDJAM_G00248790</name>
</gene>
<evidence type="ECO:0000313" key="1">
    <source>
        <dbReference type="EMBL" id="MCJ8735581.1"/>
    </source>
</evidence>